<dbReference type="RefSeq" id="WP_138412044.1">
    <property type="nucleotide sequence ID" value="NZ_QLAG01000017.1"/>
</dbReference>
<dbReference type="EMBL" id="QLAG01000017">
    <property type="protein sequence ID" value="TLX62834.1"/>
    <property type="molecule type" value="Genomic_DNA"/>
</dbReference>
<accession>A0A5R9QCI1</accession>
<comment type="caution">
    <text evidence="2">The sequence shown here is derived from an EMBL/GenBank/DDBJ whole genome shotgun (WGS) entry which is preliminary data.</text>
</comment>
<feature type="signal peptide" evidence="1">
    <location>
        <begin position="1"/>
        <end position="24"/>
    </location>
</feature>
<dbReference type="AlphaFoldDB" id="A0A5R9QCI1"/>
<dbReference type="Pfam" id="PF10976">
    <property type="entry name" value="DUF2790"/>
    <property type="match status" value="1"/>
</dbReference>
<reference evidence="2 3" key="1">
    <citation type="journal article" date="2017" name="Eur. J. Clin. Microbiol. Infect. Dis.">
        <title>Uncommonly isolated clinical Pseudomonas: identification and phylogenetic assignation.</title>
        <authorList>
            <person name="Mulet M."/>
            <person name="Gomila M."/>
            <person name="Ramirez A."/>
            <person name="Cardew S."/>
            <person name="Moore E.R."/>
            <person name="Lalucat J."/>
            <person name="Garcia-Valdes E."/>
        </authorList>
    </citation>
    <scope>NUCLEOTIDE SEQUENCE [LARGE SCALE GENOMIC DNA]</scope>
    <source>
        <strain evidence="2 3">SD129</strain>
    </source>
</reference>
<evidence type="ECO:0000313" key="3">
    <source>
        <dbReference type="Proteomes" id="UP000306753"/>
    </source>
</evidence>
<sequence length="89" mass="9620">MNTRNLVTAAMLSLTALCASIAHADGASETEATRYRYGMPLDIAKVVSIQEPSTRFCQVVTSEMTYIDSAGQRNAIAYRKLADVCGSQN</sequence>
<evidence type="ECO:0000256" key="1">
    <source>
        <dbReference type="SAM" id="SignalP"/>
    </source>
</evidence>
<evidence type="ECO:0000313" key="2">
    <source>
        <dbReference type="EMBL" id="TLX62834.1"/>
    </source>
</evidence>
<proteinExistence type="predicted"/>
<name>A0A5R9QCI1_9GAMM</name>
<dbReference type="InterPro" id="IPR021245">
    <property type="entry name" value="DUF2790"/>
</dbReference>
<keyword evidence="3" id="KW-1185">Reference proteome</keyword>
<organism evidence="2 3">
    <name type="scientific">Stutzerimonas nosocomialis</name>
    <dbReference type="NCBI Taxonomy" id="1056496"/>
    <lineage>
        <taxon>Bacteria</taxon>
        <taxon>Pseudomonadati</taxon>
        <taxon>Pseudomonadota</taxon>
        <taxon>Gammaproteobacteria</taxon>
        <taxon>Pseudomonadales</taxon>
        <taxon>Pseudomonadaceae</taxon>
        <taxon>Stutzerimonas</taxon>
    </lineage>
</organism>
<protein>
    <submittedName>
        <fullName evidence="2">DUF2790 domain-containing protein</fullName>
    </submittedName>
</protein>
<feature type="chain" id="PRO_5024369327" evidence="1">
    <location>
        <begin position="25"/>
        <end position="89"/>
    </location>
</feature>
<dbReference type="Proteomes" id="UP000306753">
    <property type="component" value="Unassembled WGS sequence"/>
</dbReference>
<keyword evidence="1" id="KW-0732">Signal</keyword>
<gene>
    <name evidence="2" type="ORF">DN820_14245</name>
</gene>
<dbReference type="Gene3D" id="2.30.140.50">
    <property type="entry name" value="Protein of unknown function DUF2790"/>
    <property type="match status" value="1"/>
</dbReference>